<dbReference type="EMBL" id="AP018248">
    <property type="protein sequence ID" value="BAY97303.1"/>
    <property type="molecule type" value="Genomic_DNA"/>
</dbReference>
<organism evidence="1 2">
    <name type="scientific">Tolypothrix tenuis PCC 7101</name>
    <dbReference type="NCBI Taxonomy" id="231146"/>
    <lineage>
        <taxon>Bacteria</taxon>
        <taxon>Bacillati</taxon>
        <taxon>Cyanobacteriota</taxon>
        <taxon>Cyanophyceae</taxon>
        <taxon>Nostocales</taxon>
        <taxon>Tolypothrichaceae</taxon>
        <taxon>Tolypothrix</taxon>
    </lineage>
</organism>
<keyword evidence="2" id="KW-1185">Reference proteome</keyword>
<evidence type="ECO:0000313" key="2">
    <source>
        <dbReference type="Proteomes" id="UP000218785"/>
    </source>
</evidence>
<dbReference type="Proteomes" id="UP000218785">
    <property type="component" value="Chromosome"/>
</dbReference>
<sequence length="42" mass="4952">MIATSVTFFFKIGITMGDEGDRFHQQHCVDIARRRNRLLQLE</sequence>
<name>A0A1Z4MV53_9CYAN</name>
<protein>
    <submittedName>
        <fullName evidence="1">Uncharacterized protein</fullName>
    </submittedName>
</protein>
<proteinExistence type="predicted"/>
<reference evidence="1 2" key="1">
    <citation type="submission" date="2017-06" db="EMBL/GenBank/DDBJ databases">
        <title>Genome sequencing of cyanobaciteial culture collection at National Institute for Environmental Studies (NIES).</title>
        <authorList>
            <person name="Hirose Y."/>
            <person name="Shimura Y."/>
            <person name="Fujisawa T."/>
            <person name="Nakamura Y."/>
            <person name="Kawachi M."/>
        </authorList>
    </citation>
    <scope>NUCLEOTIDE SEQUENCE [LARGE SCALE GENOMIC DNA]</scope>
    <source>
        <strain evidence="1 2">NIES-37</strain>
    </source>
</reference>
<evidence type="ECO:0000313" key="1">
    <source>
        <dbReference type="EMBL" id="BAY97303.1"/>
    </source>
</evidence>
<accession>A0A1Z4MV53</accession>
<gene>
    <name evidence="1" type="ORF">NIES37_12410</name>
</gene>
<dbReference type="AlphaFoldDB" id="A0A1Z4MV53"/>
<dbReference type="KEGG" id="ttq:NIES37_12410"/>